<evidence type="ECO:0000256" key="2">
    <source>
        <dbReference type="ARBA" id="ARBA00006171"/>
    </source>
</evidence>
<evidence type="ECO:0000256" key="1">
    <source>
        <dbReference type="ARBA" id="ARBA00001946"/>
    </source>
</evidence>
<accession>A0A917V8N7</accession>
<dbReference type="GO" id="GO:0016740">
    <property type="term" value="F:transferase activity"/>
    <property type="evidence" value="ECO:0007669"/>
    <property type="project" value="UniProtKB-KW"/>
</dbReference>
<dbReference type="AlphaFoldDB" id="A0A917V8N7"/>
<evidence type="ECO:0000313" key="5">
    <source>
        <dbReference type="EMBL" id="GGK49510.1"/>
    </source>
</evidence>
<dbReference type="EMBL" id="BMMF01000014">
    <property type="protein sequence ID" value="GGK49510.1"/>
    <property type="molecule type" value="Genomic_DNA"/>
</dbReference>
<sequence>MRNEPTAQTPLTGLVVFDCDGVLVDSETVSARVLVVMAADLGLSFTHEEALAFLRGRKVATWVAELEARLDRAIADAFIPAFRSAAASAFERELEAVPHVESALSRIAAPFCTASSAPREKIRQTLGLTGLLPHFEGRIYSAYEVGHWKPDPRLFLHAAKDMGAAPQDCIVVEDSLVGVQAGVAAGMTVLAYAPGDTAPMLADAGATPFSCMTELPGLLAEWRPGSVLPENQKTPAPLAVAV</sequence>
<gene>
    <name evidence="5" type="ORF">GCM10011322_40660</name>
</gene>
<dbReference type="SUPFAM" id="SSF56784">
    <property type="entry name" value="HAD-like"/>
    <property type="match status" value="1"/>
</dbReference>
<dbReference type="Pfam" id="PF00702">
    <property type="entry name" value="Hydrolase"/>
    <property type="match status" value="1"/>
</dbReference>
<dbReference type="NCBIfam" id="TIGR01509">
    <property type="entry name" value="HAD-SF-IA-v3"/>
    <property type="match status" value="1"/>
</dbReference>
<dbReference type="RefSeq" id="WP_188915100.1">
    <property type="nucleotide sequence ID" value="NZ_BMMF01000014.1"/>
</dbReference>
<dbReference type="Proteomes" id="UP000600449">
    <property type="component" value="Unassembled WGS sequence"/>
</dbReference>
<dbReference type="InterPro" id="IPR051600">
    <property type="entry name" value="Beta-PGM-like"/>
</dbReference>
<evidence type="ECO:0000256" key="4">
    <source>
        <dbReference type="ARBA" id="ARBA00022842"/>
    </source>
</evidence>
<name>A0A917V8N7_9HYPH</name>
<evidence type="ECO:0000313" key="6">
    <source>
        <dbReference type="Proteomes" id="UP000600449"/>
    </source>
</evidence>
<dbReference type="InterPro" id="IPR036412">
    <property type="entry name" value="HAD-like_sf"/>
</dbReference>
<evidence type="ECO:0000256" key="3">
    <source>
        <dbReference type="ARBA" id="ARBA00022723"/>
    </source>
</evidence>
<keyword evidence="4" id="KW-0460">Magnesium</keyword>
<dbReference type="Gene3D" id="3.40.50.1000">
    <property type="entry name" value="HAD superfamily/HAD-like"/>
    <property type="match status" value="1"/>
</dbReference>
<dbReference type="CDD" id="cd07526">
    <property type="entry name" value="HAD_BPGM_like"/>
    <property type="match status" value="1"/>
</dbReference>
<comment type="caution">
    <text evidence="5">The sequence shown here is derived from an EMBL/GenBank/DDBJ whole genome shotgun (WGS) entry which is preliminary data.</text>
</comment>
<dbReference type="PANTHER" id="PTHR46193">
    <property type="entry name" value="6-PHOSPHOGLUCONATE PHOSPHATASE"/>
    <property type="match status" value="1"/>
</dbReference>
<comment type="similarity">
    <text evidence="2">Belongs to the HAD-like hydrolase superfamily. CbbY/CbbZ/Gph/YieH family.</text>
</comment>
<reference evidence="5 6" key="1">
    <citation type="journal article" date="2014" name="Int. J. Syst. Evol. Microbiol.">
        <title>Complete genome sequence of Corynebacterium casei LMG S-19264T (=DSM 44701T), isolated from a smear-ripened cheese.</title>
        <authorList>
            <consortium name="US DOE Joint Genome Institute (JGI-PGF)"/>
            <person name="Walter F."/>
            <person name="Albersmeier A."/>
            <person name="Kalinowski J."/>
            <person name="Ruckert C."/>
        </authorList>
    </citation>
    <scope>NUCLEOTIDE SEQUENCE [LARGE SCALE GENOMIC DNA]</scope>
    <source>
        <strain evidence="5 6">CGMCC 1.9161</strain>
    </source>
</reference>
<dbReference type="PANTHER" id="PTHR46193:SF10">
    <property type="entry name" value="6-PHOSPHOGLUCONATE PHOSPHATASE"/>
    <property type="match status" value="1"/>
</dbReference>
<dbReference type="InterPro" id="IPR023198">
    <property type="entry name" value="PGP-like_dom2"/>
</dbReference>
<keyword evidence="3" id="KW-0479">Metal-binding</keyword>
<dbReference type="SFLD" id="SFLDS00003">
    <property type="entry name" value="Haloacid_Dehalogenase"/>
    <property type="match status" value="1"/>
</dbReference>
<protein>
    <submittedName>
        <fullName evidence="5">Sugar transferase</fullName>
    </submittedName>
</protein>
<dbReference type="InterPro" id="IPR006439">
    <property type="entry name" value="HAD-SF_hydro_IA"/>
</dbReference>
<dbReference type="InterPro" id="IPR023214">
    <property type="entry name" value="HAD_sf"/>
</dbReference>
<keyword evidence="6" id="KW-1185">Reference proteome</keyword>
<organism evidence="5 6">
    <name type="scientific">Salinarimonas ramus</name>
    <dbReference type="NCBI Taxonomy" id="690164"/>
    <lineage>
        <taxon>Bacteria</taxon>
        <taxon>Pseudomonadati</taxon>
        <taxon>Pseudomonadota</taxon>
        <taxon>Alphaproteobacteria</taxon>
        <taxon>Hyphomicrobiales</taxon>
        <taxon>Salinarimonadaceae</taxon>
        <taxon>Salinarimonas</taxon>
    </lineage>
</organism>
<comment type="cofactor">
    <cofactor evidence="1">
        <name>Mg(2+)</name>
        <dbReference type="ChEBI" id="CHEBI:18420"/>
    </cofactor>
</comment>
<keyword evidence="5" id="KW-0808">Transferase</keyword>
<dbReference type="GO" id="GO:0046872">
    <property type="term" value="F:metal ion binding"/>
    <property type="evidence" value="ECO:0007669"/>
    <property type="project" value="UniProtKB-KW"/>
</dbReference>
<dbReference type="Gene3D" id="1.10.150.240">
    <property type="entry name" value="Putative phosphatase, domain 2"/>
    <property type="match status" value="1"/>
</dbReference>
<proteinExistence type="inferred from homology"/>
<dbReference type="SFLD" id="SFLDG01129">
    <property type="entry name" value="C1.5:_HAD__Beta-PGM__Phosphata"/>
    <property type="match status" value="1"/>
</dbReference>